<dbReference type="KEGG" id="pco:PHACADRAFT_192358"/>
<evidence type="ECO:0000313" key="2">
    <source>
        <dbReference type="Proteomes" id="UP000008370"/>
    </source>
</evidence>
<sequence>MEANQDQSNYELPPELTLMIMRVMDKPTLEKSTLVCRNWLALSQPFLFESIAYGSHPADINEQQQQQSPPLEDLLGFFSASPHVCTYVSKLTLKLRESDAFSSDPRARSTLQTLAMTLQCLPRLRVLEVDKFPLECRLTGAEMQLGGDVPAVACLPMLKIGGWYRAPTEDCPSGVARFLTLFEEIEHLVLGTSVEFHSDNVSSLLPPPSFPRVRSLTLESTNTLQSLASSMPVTGLESLQLPVLTRERIGVCRKVLDDVRATLRHLELQVHIASIGWPPAETDYSYLRELDLGAFPLLDTFTVVLPVFGVSEARPVAAHTARDGLYGGVRFYEPAYSFVTSLFSVLPPHIRTFRLKLHYFSLDPYYSPFLREWWDWRAYPMQEGWEKMYNVLVGRVRQGLRHIEFGDALGQGIPEAERQAIAKAMPLLWEEGAACFV</sequence>
<evidence type="ECO:0000313" key="1">
    <source>
        <dbReference type="EMBL" id="EKM59965.1"/>
    </source>
</evidence>
<dbReference type="AlphaFoldDB" id="K5WKM9"/>
<gene>
    <name evidence="1" type="ORF">PHACADRAFT_192358</name>
</gene>
<accession>K5WKM9</accession>
<dbReference type="InParanoid" id="K5WKM9"/>
<dbReference type="OrthoDB" id="10467316at2759"/>
<dbReference type="EMBL" id="JH930469">
    <property type="protein sequence ID" value="EKM59965.1"/>
    <property type="molecule type" value="Genomic_DNA"/>
</dbReference>
<dbReference type="RefSeq" id="XP_007392514.1">
    <property type="nucleotide sequence ID" value="XM_007392452.1"/>
</dbReference>
<name>K5WKM9_PHACS</name>
<reference evidence="1 2" key="1">
    <citation type="journal article" date="2012" name="BMC Genomics">
        <title>Comparative genomics of the white-rot fungi, Phanerochaete carnosa and P. chrysosporium, to elucidate the genetic basis of the distinct wood types they colonize.</title>
        <authorList>
            <person name="Suzuki H."/>
            <person name="MacDonald J."/>
            <person name="Syed K."/>
            <person name="Salamov A."/>
            <person name="Hori C."/>
            <person name="Aerts A."/>
            <person name="Henrissat B."/>
            <person name="Wiebenga A."/>
            <person name="vanKuyk P.A."/>
            <person name="Barry K."/>
            <person name="Lindquist E."/>
            <person name="LaButti K."/>
            <person name="Lapidus A."/>
            <person name="Lucas S."/>
            <person name="Coutinho P."/>
            <person name="Gong Y."/>
            <person name="Samejima M."/>
            <person name="Mahadevan R."/>
            <person name="Abou-Zaid M."/>
            <person name="de Vries R.P."/>
            <person name="Igarashi K."/>
            <person name="Yadav J.S."/>
            <person name="Grigoriev I.V."/>
            <person name="Master E.R."/>
        </authorList>
    </citation>
    <scope>NUCLEOTIDE SEQUENCE [LARGE SCALE GENOMIC DNA]</scope>
    <source>
        <strain evidence="1 2">HHB-10118-sp</strain>
    </source>
</reference>
<dbReference type="GeneID" id="18910821"/>
<organism evidence="1 2">
    <name type="scientific">Phanerochaete carnosa (strain HHB-10118-sp)</name>
    <name type="common">White-rot fungus</name>
    <name type="synonym">Peniophora carnosa</name>
    <dbReference type="NCBI Taxonomy" id="650164"/>
    <lineage>
        <taxon>Eukaryota</taxon>
        <taxon>Fungi</taxon>
        <taxon>Dikarya</taxon>
        <taxon>Basidiomycota</taxon>
        <taxon>Agaricomycotina</taxon>
        <taxon>Agaricomycetes</taxon>
        <taxon>Polyporales</taxon>
        <taxon>Phanerochaetaceae</taxon>
        <taxon>Phanerochaete</taxon>
    </lineage>
</organism>
<protein>
    <recommendedName>
        <fullName evidence="3">F-box domain-containing protein</fullName>
    </recommendedName>
</protein>
<dbReference type="HOGENOM" id="CLU_627147_0_0_1"/>
<proteinExistence type="predicted"/>
<dbReference type="Proteomes" id="UP000008370">
    <property type="component" value="Unassembled WGS sequence"/>
</dbReference>
<evidence type="ECO:0008006" key="3">
    <source>
        <dbReference type="Google" id="ProtNLM"/>
    </source>
</evidence>
<keyword evidence="2" id="KW-1185">Reference proteome</keyword>